<dbReference type="RefSeq" id="XP_060457418.1">
    <property type="nucleotide sequence ID" value="XM_060600867.1"/>
</dbReference>
<evidence type="ECO:0000256" key="1">
    <source>
        <dbReference type="SAM" id="MobiDB-lite"/>
    </source>
</evidence>
<keyword evidence="3" id="KW-1185">Reference proteome</keyword>
<gene>
    <name evidence="2" type="ORF">CcaverHIS019_0409730</name>
</gene>
<feature type="compositionally biased region" description="Polar residues" evidence="1">
    <location>
        <begin position="281"/>
        <end position="297"/>
    </location>
</feature>
<feature type="region of interest" description="Disordered" evidence="1">
    <location>
        <begin position="732"/>
        <end position="751"/>
    </location>
</feature>
<feature type="compositionally biased region" description="Polar residues" evidence="1">
    <location>
        <begin position="14"/>
        <end position="29"/>
    </location>
</feature>
<feature type="region of interest" description="Disordered" evidence="1">
    <location>
        <begin position="239"/>
        <end position="316"/>
    </location>
</feature>
<proteinExistence type="predicted"/>
<feature type="compositionally biased region" description="Low complexity" evidence="1">
    <location>
        <begin position="45"/>
        <end position="59"/>
    </location>
</feature>
<feature type="region of interest" description="Disordered" evidence="1">
    <location>
        <begin position="1"/>
        <end position="222"/>
    </location>
</feature>
<feature type="compositionally biased region" description="Acidic residues" evidence="1">
    <location>
        <begin position="248"/>
        <end position="277"/>
    </location>
</feature>
<dbReference type="GeneID" id="85496023"/>
<reference evidence="2" key="1">
    <citation type="journal article" date="2023" name="BMC Genomics">
        <title>Chromosome-level genome assemblies of Cutaneotrichosporon spp. (Trichosporonales, Basidiomycota) reveal imbalanced evolution between nucleotide sequences and chromosome synteny.</title>
        <authorList>
            <person name="Kobayashi Y."/>
            <person name="Kayamori A."/>
            <person name="Aoki K."/>
            <person name="Shiwa Y."/>
            <person name="Matsutani M."/>
            <person name="Fujita N."/>
            <person name="Sugita T."/>
            <person name="Iwasaki W."/>
            <person name="Tanaka N."/>
            <person name="Takashima M."/>
        </authorList>
    </citation>
    <scope>NUCLEOTIDE SEQUENCE</scope>
    <source>
        <strain evidence="2">HIS019</strain>
    </source>
</reference>
<protein>
    <submittedName>
        <fullName evidence="2">Uncharacterized protein</fullName>
    </submittedName>
</protein>
<dbReference type="Proteomes" id="UP001233271">
    <property type="component" value="Chromosome 4"/>
</dbReference>
<organism evidence="2 3">
    <name type="scientific">Cutaneotrichosporon cavernicola</name>
    <dbReference type="NCBI Taxonomy" id="279322"/>
    <lineage>
        <taxon>Eukaryota</taxon>
        <taxon>Fungi</taxon>
        <taxon>Dikarya</taxon>
        <taxon>Basidiomycota</taxon>
        <taxon>Agaricomycotina</taxon>
        <taxon>Tremellomycetes</taxon>
        <taxon>Trichosporonales</taxon>
        <taxon>Trichosporonaceae</taxon>
        <taxon>Cutaneotrichosporon</taxon>
    </lineage>
</organism>
<evidence type="ECO:0000313" key="3">
    <source>
        <dbReference type="Proteomes" id="UP001233271"/>
    </source>
</evidence>
<feature type="region of interest" description="Disordered" evidence="1">
    <location>
        <begin position="346"/>
        <end position="411"/>
    </location>
</feature>
<feature type="region of interest" description="Disordered" evidence="1">
    <location>
        <begin position="551"/>
        <end position="590"/>
    </location>
</feature>
<dbReference type="EMBL" id="AP028215">
    <property type="protein sequence ID" value="BEI92153.1"/>
    <property type="molecule type" value="Genomic_DNA"/>
</dbReference>
<evidence type="ECO:0000313" key="2">
    <source>
        <dbReference type="EMBL" id="BEI92153.1"/>
    </source>
</evidence>
<dbReference type="AlphaFoldDB" id="A0AA48L572"/>
<sequence>MNTNVGRKGKRGPTSPTASVHSPPINTSPLPKIKLNVRPSTQQYHRPSSVSSLSRPGSSSRHRGVFSDDGSSSSDLTPAEDDENEDEDDEDEDDNFSSRILSRIQNKKRDSIANISPNHIAKARPPKAAPSSARSTPRPSAHGPNGRDRKRHLKLGEVARRRARDDKFGFGGDRFGGATQMQSRISNAAHIDSDSTSSYGDDESEREMTQSLADADETEDESIGGLHEAFAGHEIEDLAYGAGHPDSSMEDDAEMEWWNDNETENGDANEEEDDEDFIANLTGSDIDQLQSQSSVHASSDDPMSDSSSETDDACDEFGFSTRFNHTAGEEPLVLMENWDGQYVLVQPRQSRRRERGTGSRTAGSIGESTSASAGEQHLLIDEDANDDSDTTADWSGVEDDDGGDTTDSMAEEDMPVLDSPALDQIIGQQVISPPQYNMAMLPHPNPFFEAMGAASIEAALEAVAANPSIVITDVAATSPSGSTPSTAGAPTPGIMSVLTPGIAGPIVPQLLPMTPVTSPPSGIPAMGPVMGTFSVCNEHCESAVIDGSKTATKSPFTRRRRNRSSDSGSVSAKRRPKVGDPFSPAVKKTRYSSIPGHPRYIAARRAAQALMDPLERETTPSEEENAFSLEDMLDIPGNDMDPTVEDPQSPELRHLFRFDKIPVSTYMRRNFSSGSRNRTAPVTPSQGSFSLTSTASRTPNVGGVGLSGTLAGPLPYPASRMLISPVLQPSEGQAIPMSRKERRRVRKGVSMDMRTFQI</sequence>
<feature type="compositionally biased region" description="Low complexity" evidence="1">
    <location>
        <begin position="129"/>
        <end position="141"/>
    </location>
</feature>
<feature type="compositionally biased region" description="Acidic residues" evidence="1">
    <location>
        <begin position="381"/>
        <end position="411"/>
    </location>
</feature>
<name>A0AA48L572_9TREE</name>
<feature type="compositionally biased region" description="Acidic residues" evidence="1">
    <location>
        <begin position="78"/>
        <end position="95"/>
    </location>
</feature>
<accession>A0AA48L572</accession>
<feature type="compositionally biased region" description="Basic and acidic residues" evidence="1">
    <location>
        <begin position="154"/>
        <end position="168"/>
    </location>
</feature>
<dbReference type="KEGG" id="ccac:CcaHIS019_0409730"/>
<feature type="region of interest" description="Disordered" evidence="1">
    <location>
        <begin position="670"/>
        <end position="696"/>
    </location>
</feature>